<dbReference type="PANTHER" id="PTHR22916">
    <property type="entry name" value="GLYCOSYLTRANSFERASE"/>
    <property type="match status" value="1"/>
</dbReference>
<dbReference type="InterPro" id="IPR001173">
    <property type="entry name" value="Glyco_trans_2-like"/>
</dbReference>
<comment type="caution">
    <text evidence="4">The sequence shown here is derived from an EMBL/GenBank/DDBJ whole genome shotgun (WGS) entry which is preliminary data.</text>
</comment>
<sequence>MNNIYVSIIVPVYNSEKYIGRCIESLLNQTLEEIEIIVINDGSTDKSKEIIDSYAQADIRIKVINKKNGGVSSARNMGIDASNGQYITFVDSDDWCEPDMFEKMYKVAINSCVDLINIGYSVDNKNGKSKYKEAVENFIESRDSIEISKIMAKLPLGYSVMKLYRKVIIDEHNIKFNEKLSLGEDLVFVQDYILNINSIAAINEYSYHYVKCNNESLSTKYVSNIEEFIDIFWYKEEQIYAKFPYYRELREKDGFTKNIAAPILYIYNNYRRGCNLNKIQKLEMIKNIMSDSEINKAINLYRPNKMSHKLFVFLYKLKNEHIMHSTYNFLFNTIRNLK</sequence>
<gene>
    <name evidence="4" type="ORF">CHL78_009525</name>
</gene>
<reference evidence="4 5" key="1">
    <citation type="journal article" date="2017" name="Genome Announc.">
        <title>Draft Genome Sequence of Romboutsia weinsteinii sp. nov. Strain CCRI-19649(T) Isolated from Surface Water.</title>
        <authorList>
            <person name="Maheux A.F."/>
            <person name="Boudreau D.K."/>
            <person name="Berube E."/>
            <person name="Boissinot M."/>
            <person name="Cantin P."/>
            <person name="Raymond F."/>
            <person name="Corbeil J."/>
            <person name="Omar R.F."/>
            <person name="Bergeron M.G."/>
        </authorList>
    </citation>
    <scope>NUCLEOTIDE SEQUENCE [LARGE SCALE GENOMIC DNA]</scope>
    <source>
        <strain evidence="4 5">CCRI-19649</strain>
    </source>
</reference>
<dbReference type="RefSeq" id="WP_094369248.1">
    <property type="nucleotide sequence ID" value="NZ_NOJY02000013.1"/>
</dbReference>
<keyword evidence="2 4" id="KW-0808">Transferase</keyword>
<evidence type="ECO:0000313" key="5">
    <source>
        <dbReference type="Proteomes" id="UP000215694"/>
    </source>
</evidence>
<keyword evidence="5" id="KW-1185">Reference proteome</keyword>
<dbReference type="InterPro" id="IPR029044">
    <property type="entry name" value="Nucleotide-diphossugar_trans"/>
</dbReference>
<evidence type="ECO:0000259" key="3">
    <source>
        <dbReference type="Pfam" id="PF00535"/>
    </source>
</evidence>
<evidence type="ECO:0000256" key="1">
    <source>
        <dbReference type="ARBA" id="ARBA00022676"/>
    </source>
</evidence>
<evidence type="ECO:0000256" key="2">
    <source>
        <dbReference type="ARBA" id="ARBA00022679"/>
    </source>
</evidence>
<dbReference type="AlphaFoldDB" id="A0A371J440"/>
<feature type="domain" description="Glycosyltransferase 2-like" evidence="3">
    <location>
        <begin position="7"/>
        <end position="171"/>
    </location>
</feature>
<accession>A0A371J440</accession>
<evidence type="ECO:0000313" key="4">
    <source>
        <dbReference type="EMBL" id="RDY27444.1"/>
    </source>
</evidence>
<organism evidence="4 5">
    <name type="scientific">Romboutsia weinsteinii</name>
    <dbReference type="NCBI Taxonomy" id="2020949"/>
    <lineage>
        <taxon>Bacteria</taxon>
        <taxon>Bacillati</taxon>
        <taxon>Bacillota</taxon>
        <taxon>Clostridia</taxon>
        <taxon>Peptostreptococcales</taxon>
        <taxon>Peptostreptococcaceae</taxon>
        <taxon>Romboutsia</taxon>
    </lineage>
</organism>
<protein>
    <submittedName>
        <fullName evidence="4">Glycosyltransferase family 2 protein</fullName>
    </submittedName>
</protein>
<dbReference type="Proteomes" id="UP000215694">
    <property type="component" value="Unassembled WGS sequence"/>
</dbReference>
<dbReference type="PANTHER" id="PTHR22916:SF51">
    <property type="entry name" value="GLYCOSYLTRANSFERASE EPSH-RELATED"/>
    <property type="match status" value="1"/>
</dbReference>
<keyword evidence="1" id="KW-0328">Glycosyltransferase</keyword>
<proteinExistence type="predicted"/>
<dbReference type="EMBL" id="NOJY02000013">
    <property type="protein sequence ID" value="RDY27444.1"/>
    <property type="molecule type" value="Genomic_DNA"/>
</dbReference>
<name>A0A371J440_9FIRM</name>
<dbReference type="OrthoDB" id="1640114at2"/>
<dbReference type="Pfam" id="PF00535">
    <property type="entry name" value="Glycos_transf_2"/>
    <property type="match status" value="1"/>
</dbReference>
<dbReference type="GO" id="GO:0016757">
    <property type="term" value="F:glycosyltransferase activity"/>
    <property type="evidence" value="ECO:0007669"/>
    <property type="project" value="UniProtKB-KW"/>
</dbReference>
<dbReference type="SUPFAM" id="SSF53448">
    <property type="entry name" value="Nucleotide-diphospho-sugar transferases"/>
    <property type="match status" value="1"/>
</dbReference>
<dbReference type="CDD" id="cd00761">
    <property type="entry name" value="Glyco_tranf_GTA_type"/>
    <property type="match status" value="1"/>
</dbReference>
<dbReference type="Gene3D" id="3.90.550.10">
    <property type="entry name" value="Spore Coat Polysaccharide Biosynthesis Protein SpsA, Chain A"/>
    <property type="match status" value="1"/>
</dbReference>